<dbReference type="EMBL" id="LUUB01000124">
    <property type="protein sequence ID" value="OAE97700.1"/>
    <property type="molecule type" value="Genomic_DNA"/>
</dbReference>
<dbReference type="AlphaFoldDB" id="A0A176Y980"/>
<gene>
    <name evidence="2" type="ORF">AYJ54_34800</name>
</gene>
<accession>A0A176Y980</accession>
<dbReference type="STRING" id="1505087.AYJ54_34800"/>
<evidence type="ECO:0000259" key="1">
    <source>
        <dbReference type="PROSITE" id="PS51819"/>
    </source>
</evidence>
<keyword evidence="3" id="KW-1185">Reference proteome</keyword>
<dbReference type="InterPro" id="IPR037523">
    <property type="entry name" value="VOC_core"/>
</dbReference>
<feature type="domain" description="VOC" evidence="1">
    <location>
        <begin position="7"/>
        <end position="118"/>
    </location>
</feature>
<proteinExistence type="predicted"/>
<dbReference type="InterPro" id="IPR004360">
    <property type="entry name" value="Glyas_Fos-R_dOase_dom"/>
</dbReference>
<comment type="caution">
    <text evidence="2">The sequence shown here is derived from an EMBL/GenBank/DDBJ whole genome shotgun (WGS) entry which is preliminary data.</text>
</comment>
<dbReference type="Proteomes" id="UP000076959">
    <property type="component" value="Unassembled WGS sequence"/>
</dbReference>
<dbReference type="PROSITE" id="PS51819">
    <property type="entry name" value="VOC"/>
    <property type="match status" value="2"/>
</dbReference>
<dbReference type="InterPro" id="IPR029068">
    <property type="entry name" value="Glyas_Bleomycin-R_OHBP_Dase"/>
</dbReference>
<evidence type="ECO:0000313" key="2">
    <source>
        <dbReference type="EMBL" id="OAE97700.1"/>
    </source>
</evidence>
<dbReference type="SUPFAM" id="SSF54593">
    <property type="entry name" value="Glyoxalase/Bleomycin resistance protein/Dihydroxybiphenyl dioxygenase"/>
    <property type="match status" value="1"/>
</dbReference>
<organism evidence="2 3">
    <name type="scientific">Bradyrhizobium centrolobii</name>
    <dbReference type="NCBI Taxonomy" id="1505087"/>
    <lineage>
        <taxon>Bacteria</taxon>
        <taxon>Pseudomonadati</taxon>
        <taxon>Pseudomonadota</taxon>
        <taxon>Alphaproteobacteria</taxon>
        <taxon>Hyphomicrobiales</taxon>
        <taxon>Nitrobacteraceae</taxon>
        <taxon>Bradyrhizobium</taxon>
    </lineage>
</organism>
<sequence>MTHLIRQMGHVTFGTPDPERSAQDLVDLVGLRVSGRHDRTVFLTSNERLYEIAFRQDTERYVATVGLEAMDAHAVDEVYRRAISDGLEVIDDRPLGPAIEHAVRFKAPFGLIIEVHTPVKRSEAARYIGPGSRPPRIEHVNFKVPDVLAVRDVFTNVLGLKLSDRTTGDEFNWFRAHDGYHHTVAVFRGEPALHHYAFDFHSLQDLARIADSLVLKDRTLLWGPGRHGAGGNVFQYYVDPNNCVVEMSVGMDRIYDDALYQARDWEMMASHRWINLWGSAPPNNFSEPGVAFASTPIDLKPGGIPPSV</sequence>
<protein>
    <submittedName>
        <fullName evidence="2">Oxidoreductase</fullName>
    </submittedName>
</protein>
<feature type="domain" description="VOC" evidence="1">
    <location>
        <begin position="136"/>
        <end position="250"/>
    </location>
</feature>
<dbReference type="Gene3D" id="3.10.180.10">
    <property type="entry name" value="2,3-Dihydroxybiphenyl 1,2-Dioxygenase, domain 1"/>
    <property type="match status" value="2"/>
</dbReference>
<dbReference type="Pfam" id="PF00903">
    <property type="entry name" value="Glyoxalase"/>
    <property type="match status" value="2"/>
</dbReference>
<reference evidence="2 3" key="1">
    <citation type="submission" date="2016-03" db="EMBL/GenBank/DDBJ databases">
        <title>Draft Genome Sequence of the Strain BR 10245 (Bradyrhizobium sp.) isolated from nodules of Centrolobium paraense.</title>
        <authorList>
            <person name="Simoes-Araujo J.L.Sr."/>
            <person name="Barauna A.C."/>
            <person name="Silva K."/>
            <person name="Zilli J.E."/>
        </authorList>
    </citation>
    <scope>NUCLEOTIDE SEQUENCE [LARGE SCALE GENOMIC DNA]</scope>
    <source>
        <strain evidence="2 3">BR 10245</strain>
    </source>
</reference>
<evidence type="ECO:0000313" key="3">
    <source>
        <dbReference type="Proteomes" id="UP000076959"/>
    </source>
</evidence>
<name>A0A176Y980_9BRAD</name>
<dbReference type="OrthoDB" id="9803142at2"/>